<evidence type="ECO:0000313" key="3">
    <source>
        <dbReference type="Proteomes" id="UP000664940"/>
    </source>
</evidence>
<evidence type="ECO:0000256" key="1">
    <source>
        <dbReference type="SAM" id="MobiDB-lite"/>
    </source>
</evidence>
<name>A0A834DJ90_9CHIR</name>
<sequence length="160" mass="17223">MPRSHQLRLLSVCIEGKSLPGLVWELGKKQVRWRGGGRVWCYQLCPARASLPATCRACPAAALARVIPGAIQGHCPSAEGGTHKVCLLVRRTLAPGPESPDTFPSPRKQKLPVMAGRGSAHKGFLWQWVGYGSWLGLEPSRVDTPGGGGTKTRMPQPLPD</sequence>
<accession>A0A834DJ90</accession>
<organism evidence="2 3">
    <name type="scientific">Phyllostomus discolor</name>
    <name type="common">pale spear-nosed bat</name>
    <dbReference type="NCBI Taxonomy" id="89673"/>
    <lineage>
        <taxon>Eukaryota</taxon>
        <taxon>Metazoa</taxon>
        <taxon>Chordata</taxon>
        <taxon>Craniata</taxon>
        <taxon>Vertebrata</taxon>
        <taxon>Euteleostomi</taxon>
        <taxon>Mammalia</taxon>
        <taxon>Eutheria</taxon>
        <taxon>Laurasiatheria</taxon>
        <taxon>Chiroptera</taxon>
        <taxon>Yangochiroptera</taxon>
        <taxon>Phyllostomidae</taxon>
        <taxon>Phyllostominae</taxon>
        <taxon>Phyllostomus</taxon>
    </lineage>
</organism>
<dbReference type="AlphaFoldDB" id="A0A834DJ90"/>
<protein>
    <submittedName>
        <fullName evidence="2">Uncharacterized protein</fullName>
    </submittedName>
</protein>
<dbReference type="EMBL" id="JABVXQ010000013">
    <property type="protein sequence ID" value="KAF6081874.1"/>
    <property type="molecule type" value="Genomic_DNA"/>
</dbReference>
<reference evidence="2 3" key="1">
    <citation type="journal article" date="2020" name="Nature">
        <title>Six reference-quality genomes reveal evolution of bat adaptations.</title>
        <authorList>
            <person name="Jebb D."/>
            <person name="Huang Z."/>
            <person name="Pippel M."/>
            <person name="Hughes G.M."/>
            <person name="Lavrichenko K."/>
            <person name="Devanna P."/>
            <person name="Winkler S."/>
            <person name="Jermiin L.S."/>
            <person name="Skirmuntt E.C."/>
            <person name="Katzourakis A."/>
            <person name="Burkitt-Gray L."/>
            <person name="Ray D.A."/>
            <person name="Sullivan K.A.M."/>
            <person name="Roscito J.G."/>
            <person name="Kirilenko B.M."/>
            <person name="Davalos L.M."/>
            <person name="Corthals A.P."/>
            <person name="Power M.L."/>
            <person name="Jones G."/>
            <person name="Ransome R.D."/>
            <person name="Dechmann D.K.N."/>
            <person name="Locatelli A.G."/>
            <person name="Puechmaille S.J."/>
            <person name="Fedrigo O."/>
            <person name="Jarvis E.D."/>
            <person name="Hiller M."/>
            <person name="Vernes S.C."/>
            <person name="Myers E.W."/>
            <person name="Teeling E.C."/>
        </authorList>
    </citation>
    <scope>NUCLEOTIDE SEQUENCE [LARGE SCALE GENOMIC DNA]</scope>
    <source>
        <strain evidence="2">Bat1K_MPI-CBG_1</strain>
    </source>
</reference>
<gene>
    <name evidence="2" type="ORF">HJG60_008875</name>
</gene>
<proteinExistence type="predicted"/>
<feature type="region of interest" description="Disordered" evidence="1">
    <location>
        <begin position="140"/>
        <end position="160"/>
    </location>
</feature>
<comment type="caution">
    <text evidence="2">The sequence shown here is derived from an EMBL/GenBank/DDBJ whole genome shotgun (WGS) entry which is preliminary data.</text>
</comment>
<dbReference type="Proteomes" id="UP000664940">
    <property type="component" value="Unassembled WGS sequence"/>
</dbReference>
<evidence type="ECO:0000313" key="2">
    <source>
        <dbReference type="EMBL" id="KAF6081874.1"/>
    </source>
</evidence>